<dbReference type="EMBL" id="CP029463">
    <property type="protein sequence ID" value="AWM14399.1"/>
    <property type="molecule type" value="Genomic_DNA"/>
</dbReference>
<keyword evidence="1" id="KW-0472">Membrane</keyword>
<dbReference type="AlphaFoldDB" id="A0A2U8QWH4"/>
<name>A0A2U8QWH4_9FLAO</name>
<feature type="transmembrane region" description="Helical" evidence="1">
    <location>
        <begin position="98"/>
        <end position="116"/>
    </location>
</feature>
<feature type="transmembrane region" description="Helical" evidence="1">
    <location>
        <begin position="42"/>
        <end position="62"/>
    </location>
</feature>
<dbReference type="Proteomes" id="UP000245429">
    <property type="component" value="Chromosome"/>
</dbReference>
<proteinExistence type="predicted"/>
<accession>A0A2U8QWH4</accession>
<dbReference type="KEGG" id="fse:DI487_11395"/>
<organism evidence="2 3">
    <name type="scientific">Flavobacterium sediminis</name>
    <dbReference type="NCBI Taxonomy" id="2201181"/>
    <lineage>
        <taxon>Bacteria</taxon>
        <taxon>Pseudomonadati</taxon>
        <taxon>Bacteroidota</taxon>
        <taxon>Flavobacteriia</taxon>
        <taxon>Flavobacteriales</taxon>
        <taxon>Flavobacteriaceae</taxon>
        <taxon>Flavobacterium</taxon>
    </lineage>
</organism>
<keyword evidence="3" id="KW-1185">Reference proteome</keyword>
<reference evidence="2 3" key="1">
    <citation type="submission" date="2018-05" db="EMBL/GenBank/DDBJ databases">
        <title>Flavobacterium sp. MEBiC07310.</title>
        <authorList>
            <person name="Baek K."/>
        </authorList>
    </citation>
    <scope>NUCLEOTIDE SEQUENCE [LARGE SCALE GENOMIC DNA]</scope>
    <source>
        <strain evidence="2 3">MEBiC07310</strain>
    </source>
</reference>
<sequence>MRIPLISTENIRFSLILLELFVALFGTFYFRKYSKSPLKILLFILWYTFLNDIVGLTMQYVFKTSNNFIIYNFYQVIRFSALLWIYSRYVRNINNYKVITFFQFSYLFSFLINLYFEDFCKSYFLNTFIIGASLVTIAIIIYLFEILRSDKILFITKSLVFWVSFAHLIYFVPNVPFYIVRKYYSNSNTIPFIFIINYFLLLSYNSILISGFIWSKAESKE</sequence>
<evidence type="ECO:0000313" key="3">
    <source>
        <dbReference type="Proteomes" id="UP000245429"/>
    </source>
</evidence>
<evidence type="ECO:0000256" key="1">
    <source>
        <dbReference type="SAM" id="Phobius"/>
    </source>
</evidence>
<feature type="transmembrane region" description="Helical" evidence="1">
    <location>
        <begin position="192"/>
        <end position="214"/>
    </location>
</feature>
<feature type="transmembrane region" description="Helical" evidence="1">
    <location>
        <begin position="68"/>
        <end position="86"/>
    </location>
</feature>
<feature type="transmembrane region" description="Helical" evidence="1">
    <location>
        <begin position="12"/>
        <end position="30"/>
    </location>
</feature>
<gene>
    <name evidence="2" type="ORF">DI487_11395</name>
</gene>
<protein>
    <submittedName>
        <fullName evidence="2">Uncharacterized protein</fullName>
    </submittedName>
</protein>
<keyword evidence="1" id="KW-1133">Transmembrane helix</keyword>
<feature type="transmembrane region" description="Helical" evidence="1">
    <location>
        <begin position="128"/>
        <end position="147"/>
    </location>
</feature>
<evidence type="ECO:0000313" key="2">
    <source>
        <dbReference type="EMBL" id="AWM14399.1"/>
    </source>
</evidence>
<keyword evidence="1" id="KW-0812">Transmembrane</keyword>
<feature type="transmembrane region" description="Helical" evidence="1">
    <location>
        <begin position="159"/>
        <end position="180"/>
    </location>
</feature>